<dbReference type="AlphaFoldDB" id="A0A812E4E2"/>
<feature type="region of interest" description="Disordered" evidence="1">
    <location>
        <begin position="90"/>
        <end position="121"/>
    </location>
</feature>
<name>A0A812E4E2_ACAPH</name>
<evidence type="ECO:0000256" key="1">
    <source>
        <dbReference type="SAM" id="MobiDB-lite"/>
    </source>
</evidence>
<dbReference type="Gene3D" id="3.30.900.10">
    <property type="entry name" value="HORMA domain"/>
    <property type="match status" value="1"/>
</dbReference>
<evidence type="ECO:0000313" key="3">
    <source>
        <dbReference type="Proteomes" id="UP000597762"/>
    </source>
</evidence>
<reference evidence="2" key="1">
    <citation type="submission" date="2021-01" db="EMBL/GenBank/DDBJ databases">
        <authorList>
            <person name="Li R."/>
            <person name="Bekaert M."/>
        </authorList>
    </citation>
    <scope>NUCLEOTIDE SEQUENCE</scope>
    <source>
        <strain evidence="2">Farmed</strain>
    </source>
</reference>
<dbReference type="OrthoDB" id="70161at2759"/>
<evidence type="ECO:0000313" key="2">
    <source>
        <dbReference type="EMBL" id="CAE1316911.1"/>
    </source>
</evidence>
<dbReference type="EMBL" id="CAHIKZ030004896">
    <property type="protein sequence ID" value="CAE1316911.1"/>
    <property type="molecule type" value="Genomic_DNA"/>
</dbReference>
<dbReference type="Proteomes" id="UP000597762">
    <property type="component" value="Unassembled WGS sequence"/>
</dbReference>
<protein>
    <submittedName>
        <fullName evidence="2">ATG13</fullName>
    </submittedName>
</protein>
<organism evidence="2 3">
    <name type="scientific">Acanthosepion pharaonis</name>
    <name type="common">Pharaoh cuttlefish</name>
    <name type="synonym">Sepia pharaonis</name>
    <dbReference type="NCBI Taxonomy" id="158019"/>
    <lineage>
        <taxon>Eukaryota</taxon>
        <taxon>Metazoa</taxon>
        <taxon>Spiralia</taxon>
        <taxon>Lophotrochozoa</taxon>
        <taxon>Mollusca</taxon>
        <taxon>Cephalopoda</taxon>
        <taxon>Coleoidea</taxon>
        <taxon>Decapodiformes</taxon>
        <taxon>Sepiida</taxon>
        <taxon>Sepiina</taxon>
        <taxon>Sepiidae</taxon>
        <taxon>Acanthosepion</taxon>
    </lineage>
</organism>
<accession>A0A812E4E2</accession>
<gene>
    <name evidence="2" type="ORF">SPHA_67550</name>
</gene>
<keyword evidence="3" id="KW-1185">Reference proteome</keyword>
<feature type="compositionally biased region" description="Polar residues" evidence="1">
    <location>
        <begin position="163"/>
        <end position="178"/>
    </location>
</feature>
<dbReference type="InterPro" id="IPR036570">
    <property type="entry name" value="HORMA_dom_sf"/>
</dbReference>
<proteinExistence type="predicted"/>
<sequence>MSFNDKDLEKFLRSFAVISVQTIVQSRLGERIQTKNAGPSQYWFSPTLKDVPELSRRARSFTSGYQPLSGQTISQHKTTRQIAIEMKDDHYKAESGSPRKCTAPRPCHPGHRSSDKENDDDYLDDQVVGAFASDLSYNLNKASSSGMDDIPFISLLQNANKPNMQSCSPSGVSHSSATDDPVTSPDNEPPLTEHLLHQYASDAASDDDDENCNQEGFVLIDSIPPFAGEDTSSELWRCYQETQGVPTLTICKEEFTLAETLQDVTNQLQAFESNSKDFDDFVNELAEKE</sequence>
<feature type="region of interest" description="Disordered" evidence="1">
    <location>
        <begin position="163"/>
        <end position="192"/>
    </location>
</feature>
<comment type="caution">
    <text evidence="2">The sequence shown here is derived from an EMBL/GenBank/DDBJ whole genome shotgun (WGS) entry which is preliminary data.</text>
</comment>